<gene>
    <name evidence="3" type="ORF">FRACYDRAFT_233470</name>
</gene>
<dbReference type="EMBL" id="KV784353">
    <property type="protein sequence ID" value="OEU23297.1"/>
    <property type="molecule type" value="Genomic_DNA"/>
</dbReference>
<name>A0A1E7FYR8_9STRA</name>
<feature type="compositionally biased region" description="Basic residues" evidence="1">
    <location>
        <begin position="32"/>
        <end position="41"/>
    </location>
</feature>
<feature type="compositionally biased region" description="Basic and acidic residues" evidence="1">
    <location>
        <begin position="1"/>
        <end position="16"/>
    </location>
</feature>
<evidence type="ECO:0000256" key="1">
    <source>
        <dbReference type="SAM" id="MobiDB-lite"/>
    </source>
</evidence>
<dbReference type="Pfam" id="PF04749">
    <property type="entry name" value="PLAC8"/>
    <property type="match status" value="1"/>
</dbReference>
<feature type="transmembrane region" description="Helical" evidence="2">
    <location>
        <begin position="320"/>
        <end position="338"/>
    </location>
</feature>
<keyword evidence="2" id="KW-1133">Transmembrane helix</keyword>
<evidence type="ECO:0000313" key="3">
    <source>
        <dbReference type="EMBL" id="OEU23297.1"/>
    </source>
</evidence>
<protein>
    <recommendedName>
        <fullName evidence="5">PLAC8-domain-containing protein</fullName>
    </recommendedName>
</protein>
<feature type="transmembrane region" description="Helical" evidence="2">
    <location>
        <begin position="344"/>
        <end position="364"/>
    </location>
</feature>
<feature type="region of interest" description="Disordered" evidence="1">
    <location>
        <begin position="1"/>
        <end position="62"/>
    </location>
</feature>
<evidence type="ECO:0000313" key="4">
    <source>
        <dbReference type="Proteomes" id="UP000095751"/>
    </source>
</evidence>
<organism evidence="3 4">
    <name type="scientific">Fragilariopsis cylindrus CCMP1102</name>
    <dbReference type="NCBI Taxonomy" id="635003"/>
    <lineage>
        <taxon>Eukaryota</taxon>
        <taxon>Sar</taxon>
        <taxon>Stramenopiles</taxon>
        <taxon>Ochrophyta</taxon>
        <taxon>Bacillariophyta</taxon>
        <taxon>Bacillariophyceae</taxon>
        <taxon>Bacillariophycidae</taxon>
        <taxon>Bacillariales</taxon>
        <taxon>Bacillariaceae</taxon>
        <taxon>Fragilariopsis</taxon>
    </lineage>
</organism>
<accession>A0A1E7FYR8</accession>
<evidence type="ECO:0008006" key="5">
    <source>
        <dbReference type="Google" id="ProtNLM"/>
    </source>
</evidence>
<keyword evidence="2" id="KW-0812">Transmembrane</keyword>
<dbReference type="InterPro" id="IPR006461">
    <property type="entry name" value="PLAC_motif_containing"/>
</dbReference>
<evidence type="ECO:0000256" key="2">
    <source>
        <dbReference type="SAM" id="Phobius"/>
    </source>
</evidence>
<dbReference type="KEGG" id="fcy:FRACYDRAFT_233470"/>
<proteinExistence type="predicted"/>
<sequence length="440" mass="47310">MSMKEGENDDRDDGKKPHAHTNDGNGNGDGTKKKKKKKIKKLPPTSNNSEITSASASASASGIQIPSVEATMVPEKLPTASAVVIPSYPTTSFTHTNTNTNTSSSNTATSCNPATIRVMAPDTLYAGSVFEAQVNMNTFMVTVPYGGVIEGDIFDVPYPTSFTNTTSAAANYPVTTDSVQVMAPSTMNEGQMFEAQVNGIEFMVTVPKNGINKGELFTVPYPTYTYPTTATTIGGGESPPLLSTGPTANNTTNVVNAYDIPTTDGRWRTDICDCCPADNCSLCCMGFCCTPCVMAQLIQRMKYNFAGVPVQPNGTGYKNVCMVISIITIIVFITASILSDILPFIGYLLLCGWSLYLIIIFTCARYSMRKEYNINSLCCNNGDAANDDGCGGVEDFCLVYWCSCCSAIQMIAHTHDGKKYPYNPCNQTGLDIYAPDIHIV</sequence>
<dbReference type="AlphaFoldDB" id="A0A1E7FYR8"/>
<reference evidence="3 4" key="1">
    <citation type="submission" date="2016-09" db="EMBL/GenBank/DDBJ databases">
        <title>Extensive genetic diversity and differential bi-allelic expression allows diatom success in the polar Southern Ocean.</title>
        <authorList>
            <consortium name="DOE Joint Genome Institute"/>
            <person name="Mock T."/>
            <person name="Otillar R.P."/>
            <person name="Strauss J."/>
            <person name="Dupont C."/>
            <person name="Frickenhaus S."/>
            <person name="Maumus F."/>
            <person name="Mcmullan M."/>
            <person name="Sanges R."/>
            <person name="Schmutz J."/>
            <person name="Toseland A."/>
            <person name="Valas R."/>
            <person name="Veluchamy A."/>
            <person name="Ward B.J."/>
            <person name="Allen A."/>
            <person name="Barry K."/>
            <person name="Falciatore A."/>
            <person name="Ferrante M."/>
            <person name="Fortunato A.E."/>
            <person name="Gloeckner G."/>
            <person name="Gruber A."/>
            <person name="Hipkin R."/>
            <person name="Janech M."/>
            <person name="Kroth P."/>
            <person name="Leese F."/>
            <person name="Lindquist E."/>
            <person name="Lyon B.R."/>
            <person name="Martin J."/>
            <person name="Mayer C."/>
            <person name="Parker M."/>
            <person name="Quesneville H."/>
            <person name="Raymond J."/>
            <person name="Uhlig C."/>
            <person name="Valentin K.U."/>
            <person name="Worden A.Z."/>
            <person name="Armbrust E.V."/>
            <person name="Bowler C."/>
            <person name="Green B."/>
            <person name="Moulton V."/>
            <person name="Van Oosterhout C."/>
            <person name="Grigoriev I."/>
        </authorList>
    </citation>
    <scope>NUCLEOTIDE SEQUENCE [LARGE SCALE GENOMIC DNA]</scope>
    <source>
        <strain evidence="3 4">CCMP1102</strain>
    </source>
</reference>
<dbReference type="Proteomes" id="UP000095751">
    <property type="component" value="Unassembled WGS sequence"/>
</dbReference>
<keyword evidence="4" id="KW-1185">Reference proteome</keyword>
<keyword evidence="2" id="KW-0472">Membrane</keyword>
<dbReference type="OrthoDB" id="45685at2759"/>
<dbReference type="InParanoid" id="A0A1E7FYR8"/>